<comment type="caution">
    <text evidence="1">The sequence shown here is derived from an EMBL/GenBank/DDBJ whole genome shotgun (WGS) entry which is preliminary data.</text>
</comment>
<keyword evidence="2" id="KW-1185">Reference proteome</keyword>
<gene>
    <name evidence="1" type="ORF">QLS65_02025</name>
</gene>
<dbReference type="Proteomes" id="UP001243403">
    <property type="component" value="Unassembled WGS sequence"/>
</dbReference>
<protein>
    <recommendedName>
        <fullName evidence="3">ATP-binding protein</fullName>
    </recommendedName>
</protein>
<dbReference type="RefSeq" id="WP_282714913.1">
    <property type="nucleotide sequence ID" value="NZ_JASCRZ010000001.1"/>
</dbReference>
<dbReference type="InterPro" id="IPR036890">
    <property type="entry name" value="HATPase_C_sf"/>
</dbReference>
<organism evidence="1 2">
    <name type="scientific">Flavobacterium algoritolerans</name>
    <dbReference type="NCBI Taxonomy" id="3041254"/>
    <lineage>
        <taxon>Bacteria</taxon>
        <taxon>Pseudomonadati</taxon>
        <taxon>Bacteroidota</taxon>
        <taxon>Flavobacteriia</taxon>
        <taxon>Flavobacteriales</taxon>
        <taxon>Flavobacteriaceae</taxon>
        <taxon>Flavobacterium</taxon>
    </lineage>
</organism>
<reference evidence="1 2" key="1">
    <citation type="submission" date="2023-04" db="EMBL/GenBank/DDBJ databases">
        <title>Two novel species of Flavobacterium.</title>
        <authorList>
            <person name="Liu Q."/>
            <person name="Xin Y.-H."/>
        </authorList>
    </citation>
    <scope>NUCLEOTIDE SEQUENCE [LARGE SCALE GENOMIC DNA]</scope>
    <source>
        <strain evidence="1 2">LB1P51</strain>
    </source>
</reference>
<accession>A0ABT6V600</accession>
<evidence type="ECO:0008006" key="3">
    <source>
        <dbReference type="Google" id="ProtNLM"/>
    </source>
</evidence>
<name>A0ABT6V600_9FLAO</name>
<proteinExistence type="predicted"/>
<evidence type="ECO:0000313" key="1">
    <source>
        <dbReference type="EMBL" id="MDI5893653.1"/>
    </source>
</evidence>
<sequence length="304" mass="35005">MPKIEVNGKYDENNISQLIGKLNFIFDLKNKKVNDYNFSININTEDFTSIASLVIYKSLAYAIDEFCLLNPSVNKETFTDLFAKYHLQELMLAYLYEKDRDKIYANIKPVVKNDFFIAPHPISRVDFKNLDDIEAKYYKTIKDYYKNSNDGIVDCIKTCIVEISSNFHYHATDKKSILMAEGNANRIEIISVDTSEGIIGTMKKEYKNVTDKDLILNAFKRRVSSKINKGHCGTGLWLVNEMVTKLKGKLILHTGGYIYRNIQGKVTIFASSKWKGTVLYVKIPISNDMDNLIEDLFTNEKKYI</sequence>
<dbReference type="EMBL" id="JASCRZ010000001">
    <property type="protein sequence ID" value="MDI5893653.1"/>
    <property type="molecule type" value="Genomic_DNA"/>
</dbReference>
<dbReference type="SUPFAM" id="SSF55874">
    <property type="entry name" value="ATPase domain of HSP90 chaperone/DNA topoisomerase II/histidine kinase"/>
    <property type="match status" value="1"/>
</dbReference>
<evidence type="ECO:0000313" key="2">
    <source>
        <dbReference type="Proteomes" id="UP001243403"/>
    </source>
</evidence>